<sequence length="90" mass="10677">MAAVSVERLNQLKEMTLAAPTQMYQIKRVLTKYNIKNKWYLKLINENKGHFYQEYGDDEFEAIDLGTGERHRFKVVRFLKSSNVPVVYDF</sequence>
<proteinExistence type="predicted"/>
<accession>A0A7J6WF54</accession>
<dbReference type="AlphaFoldDB" id="A0A7J6WF54"/>
<dbReference type="Proteomes" id="UP000554482">
    <property type="component" value="Unassembled WGS sequence"/>
</dbReference>
<gene>
    <name evidence="1" type="ORF">FRX31_014840</name>
</gene>
<comment type="caution">
    <text evidence="1">The sequence shown here is derived from an EMBL/GenBank/DDBJ whole genome shotgun (WGS) entry which is preliminary data.</text>
</comment>
<keyword evidence="2" id="KW-1185">Reference proteome</keyword>
<protein>
    <submittedName>
        <fullName evidence="1">Uncharacterized protein</fullName>
    </submittedName>
</protein>
<dbReference type="EMBL" id="JABWDY010017148">
    <property type="protein sequence ID" value="KAF5195573.1"/>
    <property type="molecule type" value="Genomic_DNA"/>
</dbReference>
<reference evidence="1 2" key="1">
    <citation type="submission" date="2020-06" db="EMBL/GenBank/DDBJ databases">
        <title>Transcriptomic and genomic resources for Thalictrum thalictroides and T. hernandezii: Facilitating candidate gene discovery in an emerging model plant lineage.</title>
        <authorList>
            <person name="Arias T."/>
            <person name="Riano-Pachon D.M."/>
            <person name="Di Stilio V.S."/>
        </authorList>
    </citation>
    <scope>NUCLEOTIDE SEQUENCE [LARGE SCALE GENOMIC DNA]</scope>
    <source>
        <strain evidence="2">cv. WT478/WT964</strain>
        <tissue evidence="1">Leaves</tissue>
    </source>
</reference>
<evidence type="ECO:0000313" key="2">
    <source>
        <dbReference type="Proteomes" id="UP000554482"/>
    </source>
</evidence>
<evidence type="ECO:0000313" key="1">
    <source>
        <dbReference type="EMBL" id="KAF5195573.1"/>
    </source>
</evidence>
<organism evidence="1 2">
    <name type="scientific">Thalictrum thalictroides</name>
    <name type="common">Rue-anemone</name>
    <name type="synonym">Anemone thalictroides</name>
    <dbReference type="NCBI Taxonomy" id="46969"/>
    <lineage>
        <taxon>Eukaryota</taxon>
        <taxon>Viridiplantae</taxon>
        <taxon>Streptophyta</taxon>
        <taxon>Embryophyta</taxon>
        <taxon>Tracheophyta</taxon>
        <taxon>Spermatophyta</taxon>
        <taxon>Magnoliopsida</taxon>
        <taxon>Ranunculales</taxon>
        <taxon>Ranunculaceae</taxon>
        <taxon>Thalictroideae</taxon>
        <taxon>Thalictrum</taxon>
    </lineage>
</organism>
<name>A0A7J6WF54_THATH</name>